<dbReference type="Pfam" id="PF02518">
    <property type="entry name" value="HATPase_c"/>
    <property type="match status" value="1"/>
</dbReference>
<keyword evidence="15" id="KW-1185">Reference proteome</keyword>
<feature type="transmembrane region" description="Helical" evidence="11">
    <location>
        <begin position="147"/>
        <end position="167"/>
    </location>
</feature>
<dbReference type="Gene3D" id="3.30.565.10">
    <property type="entry name" value="Histidine kinase-like ATPase, C-terminal domain"/>
    <property type="match status" value="1"/>
</dbReference>
<reference evidence="15" key="1">
    <citation type="journal article" date="2019" name="Int. J. Syst. Evol. Microbiol.">
        <title>The Global Catalogue of Microorganisms (GCM) 10K type strain sequencing project: providing services to taxonomists for standard genome sequencing and annotation.</title>
        <authorList>
            <consortium name="The Broad Institute Genomics Platform"/>
            <consortium name="The Broad Institute Genome Sequencing Center for Infectious Disease"/>
            <person name="Wu L."/>
            <person name="Ma J."/>
        </authorList>
    </citation>
    <scope>NUCLEOTIDE SEQUENCE [LARGE SCALE GENOMIC DNA]</scope>
    <source>
        <strain evidence="15">JCM 31047</strain>
    </source>
</reference>
<dbReference type="SMART" id="SM00388">
    <property type="entry name" value="HisKA"/>
    <property type="match status" value="1"/>
</dbReference>
<keyword evidence="6 11" id="KW-0812">Transmembrane</keyword>
<dbReference type="CDD" id="cd06225">
    <property type="entry name" value="HAMP"/>
    <property type="match status" value="1"/>
</dbReference>
<dbReference type="InterPro" id="IPR003594">
    <property type="entry name" value="HATPase_dom"/>
</dbReference>
<gene>
    <name evidence="14" type="primary">mprB</name>
    <name evidence="14" type="ORF">GCM10008956_39410</name>
</gene>
<evidence type="ECO:0000256" key="1">
    <source>
        <dbReference type="ARBA" id="ARBA00000085"/>
    </source>
</evidence>
<keyword evidence="7 14" id="KW-0418">Kinase</keyword>
<comment type="catalytic activity">
    <reaction evidence="1">
        <text>ATP + protein L-histidine = ADP + protein N-phospho-L-histidine.</text>
        <dbReference type="EC" id="2.7.13.3"/>
    </reaction>
</comment>
<dbReference type="PANTHER" id="PTHR45436">
    <property type="entry name" value="SENSOR HISTIDINE KINASE YKOH"/>
    <property type="match status" value="1"/>
</dbReference>
<evidence type="ECO:0000256" key="2">
    <source>
        <dbReference type="ARBA" id="ARBA00004370"/>
    </source>
</evidence>
<dbReference type="InterPro" id="IPR003660">
    <property type="entry name" value="HAMP_dom"/>
</dbReference>
<evidence type="ECO:0000256" key="11">
    <source>
        <dbReference type="SAM" id="Phobius"/>
    </source>
</evidence>
<organism evidence="14 15">
    <name type="scientific">Deinococcus arenae</name>
    <dbReference type="NCBI Taxonomy" id="1452751"/>
    <lineage>
        <taxon>Bacteria</taxon>
        <taxon>Thermotogati</taxon>
        <taxon>Deinococcota</taxon>
        <taxon>Deinococci</taxon>
        <taxon>Deinococcales</taxon>
        <taxon>Deinococcaceae</taxon>
        <taxon>Deinococcus</taxon>
    </lineage>
</organism>
<dbReference type="Proteomes" id="UP000600547">
    <property type="component" value="Unassembled WGS sequence"/>
</dbReference>
<accession>A0A8H9GXJ5</accession>
<evidence type="ECO:0000259" key="13">
    <source>
        <dbReference type="PROSITE" id="PS50885"/>
    </source>
</evidence>
<evidence type="ECO:0000259" key="12">
    <source>
        <dbReference type="PROSITE" id="PS50109"/>
    </source>
</evidence>
<dbReference type="GO" id="GO:0005886">
    <property type="term" value="C:plasma membrane"/>
    <property type="evidence" value="ECO:0007669"/>
    <property type="project" value="TreeGrafter"/>
</dbReference>
<name>A0A8H9GXJ5_9DEIO</name>
<dbReference type="SUPFAM" id="SSF47384">
    <property type="entry name" value="Homodimeric domain of signal transducing histidine kinase"/>
    <property type="match status" value="1"/>
</dbReference>
<dbReference type="InterPro" id="IPR036890">
    <property type="entry name" value="HATPase_C_sf"/>
</dbReference>
<dbReference type="GO" id="GO:0000155">
    <property type="term" value="F:phosphorelay sensor kinase activity"/>
    <property type="evidence" value="ECO:0007669"/>
    <property type="project" value="InterPro"/>
</dbReference>
<feature type="compositionally biased region" description="Basic and acidic residues" evidence="10">
    <location>
        <begin position="450"/>
        <end position="461"/>
    </location>
</feature>
<dbReference type="PROSITE" id="PS50109">
    <property type="entry name" value="HIS_KIN"/>
    <property type="match status" value="1"/>
</dbReference>
<evidence type="ECO:0000313" key="14">
    <source>
        <dbReference type="EMBL" id="GGM59830.1"/>
    </source>
</evidence>
<dbReference type="Gene3D" id="6.10.340.10">
    <property type="match status" value="1"/>
</dbReference>
<dbReference type="PROSITE" id="PS50885">
    <property type="entry name" value="HAMP"/>
    <property type="match status" value="1"/>
</dbReference>
<dbReference type="InterPro" id="IPR005467">
    <property type="entry name" value="His_kinase_dom"/>
</dbReference>
<protein>
    <recommendedName>
        <fullName evidence="3">histidine kinase</fullName>
        <ecNumber evidence="3">2.7.13.3</ecNumber>
    </recommendedName>
</protein>
<evidence type="ECO:0000313" key="15">
    <source>
        <dbReference type="Proteomes" id="UP000600547"/>
    </source>
</evidence>
<dbReference type="CDD" id="cd00075">
    <property type="entry name" value="HATPase"/>
    <property type="match status" value="1"/>
</dbReference>
<evidence type="ECO:0000256" key="10">
    <source>
        <dbReference type="SAM" id="MobiDB-lite"/>
    </source>
</evidence>
<feature type="domain" description="HAMP" evidence="13">
    <location>
        <begin position="168"/>
        <end position="222"/>
    </location>
</feature>
<dbReference type="InterPro" id="IPR003661">
    <property type="entry name" value="HisK_dim/P_dom"/>
</dbReference>
<feature type="transmembrane region" description="Helical" evidence="11">
    <location>
        <begin position="16"/>
        <end position="36"/>
    </location>
</feature>
<dbReference type="SMART" id="SM00387">
    <property type="entry name" value="HATPase_c"/>
    <property type="match status" value="1"/>
</dbReference>
<dbReference type="Pfam" id="PF00672">
    <property type="entry name" value="HAMP"/>
    <property type="match status" value="1"/>
</dbReference>
<evidence type="ECO:0000256" key="9">
    <source>
        <dbReference type="ARBA" id="ARBA00023012"/>
    </source>
</evidence>
<evidence type="ECO:0000256" key="5">
    <source>
        <dbReference type="ARBA" id="ARBA00022679"/>
    </source>
</evidence>
<dbReference type="EC" id="2.7.13.3" evidence="3"/>
<dbReference type="RefSeq" id="WP_229781366.1">
    <property type="nucleotide sequence ID" value="NZ_BMQG01000032.1"/>
</dbReference>
<dbReference type="Gene3D" id="1.10.287.130">
    <property type="match status" value="1"/>
</dbReference>
<proteinExistence type="predicted"/>
<feature type="region of interest" description="Disordered" evidence="10">
    <location>
        <begin position="438"/>
        <end position="461"/>
    </location>
</feature>
<comment type="subcellular location">
    <subcellularLocation>
        <location evidence="2">Membrane</location>
    </subcellularLocation>
</comment>
<dbReference type="SUPFAM" id="SSF158472">
    <property type="entry name" value="HAMP domain-like"/>
    <property type="match status" value="1"/>
</dbReference>
<keyword evidence="5" id="KW-0808">Transferase</keyword>
<evidence type="ECO:0000256" key="6">
    <source>
        <dbReference type="ARBA" id="ARBA00022692"/>
    </source>
</evidence>
<keyword evidence="8 11" id="KW-1133">Transmembrane helix</keyword>
<evidence type="ECO:0000256" key="7">
    <source>
        <dbReference type="ARBA" id="ARBA00022777"/>
    </source>
</evidence>
<keyword evidence="11" id="KW-0472">Membrane</keyword>
<comment type="caution">
    <text evidence="14">The sequence shown here is derived from an EMBL/GenBank/DDBJ whole genome shotgun (WGS) entry which is preliminary data.</text>
</comment>
<dbReference type="InterPro" id="IPR050428">
    <property type="entry name" value="TCS_sensor_his_kinase"/>
</dbReference>
<dbReference type="PANTHER" id="PTHR45436:SF5">
    <property type="entry name" value="SENSOR HISTIDINE KINASE TRCS"/>
    <property type="match status" value="1"/>
</dbReference>
<dbReference type="SMART" id="SM00304">
    <property type="entry name" value="HAMP"/>
    <property type="match status" value="1"/>
</dbReference>
<dbReference type="EMBL" id="BMQG01000032">
    <property type="protein sequence ID" value="GGM59830.1"/>
    <property type="molecule type" value="Genomic_DNA"/>
</dbReference>
<keyword evidence="4" id="KW-0597">Phosphoprotein</keyword>
<evidence type="ECO:0000256" key="8">
    <source>
        <dbReference type="ARBA" id="ARBA00022989"/>
    </source>
</evidence>
<feature type="domain" description="Histidine kinase" evidence="12">
    <location>
        <begin position="230"/>
        <end position="434"/>
    </location>
</feature>
<dbReference type="Pfam" id="PF00512">
    <property type="entry name" value="HisKA"/>
    <property type="match status" value="1"/>
</dbReference>
<dbReference type="SUPFAM" id="SSF55874">
    <property type="entry name" value="ATPase domain of HSP90 chaperone/DNA topoisomerase II/histidine kinase"/>
    <property type="match status" value="1"/>
</dbReference>
<dbReference type="InterPro" id="IPR036097">
    <property type="entry name" value="HisK_dim/P_sf"/>
</dbReference>
<dbReference type="AlphaFoldDB" id="A0A8H9GXJ5"/>
<dbReference type="CDD" id="cd00082">
    <property type="entry name" value="HisKA"/>
    <property type="match status" value="1"/>
</dbReference>
<keyword evidence="9" id="KW-0902">Two-component regulatory system</keyword>
<evidence type="ECO:0000256" key="3">
    <source>
        <dbReference type="ARBA" id="ARBA00012438"/>
    </source>
</evidence>
<evidence type="ECO:0000256" key="4">
    <source>
        <dbReference type="ARBA" id="ARBA00022553"/>
    </source>
</evidence>
<sequence length="461" mass="49641">MTGPAQRLSLRVKLTLGYALVFIVILLLGCAGIWLATERTVLKALDASLRNTIVIAQGSLEADSGPVRFTPELKPGGDVTVLLLRADGTVVSRVGRPGPEEPGAVRAGLRTVQGERSLTQPVNAGLYLRVSQPVAPTWEFLETLARILLAGSAGMVILACVAGYWLAHRALKPVDEVARTAHSIAERGDYAERVTPAPGHDEMARLTATVNRMLDRLSGTIEREKQFARIAAHELRTPLTALKGRLELTLEKPRSETEYVRALEGMAGRVDALGALTESLLALARTDAPVQLTRVNLGSAALSVSESWEDTARMHGRTLHLDVQESWVMAERDGVERVISNLLDNALKYGAAGPVYLRVSGVTLEVQNQGPGPRPDDWLQLQLPFERGAGEQAISGSGLGLALVAALARRWHAQVLPRWQGRTFTVLVAFPAEAGADGAAEVSGRSGPRWRLDSIEDSTAR</sequence>
<dbReference type="PROSITE" id="PS51257">
    <property type="entry name" value="PROKAR_LIPOPROTEIN"/>
    <property type="match status" value="1"/>
</dbReference>